<gene>
    <name evidence="2" type="ORF">Vau01_052200</name>
</gene>
<dbReference type="EMBL" id="BOPG01000033">
    <property type="protein sequence ID" value="GIJ57704.1"/>
    <property type="molecule type" value="Genomic_DNA"/>
</dbReference>
<accession>A0A8J3Z5I2</accession>
<keyword evidence="3" id="KW-1185">Reference proteome</keyword>
<comment type="caution">
    <text evidence="2">The sequence shown here is derived from an EMBL/GenBank/DDBJ whole genome shotgun (WGS) entry which is preliminary data.</text>
</comment>
<organism evidence="2 3">
    <name type="scientific">Virgisporangium aurantiacum</name>
    <dbReference type="NCBI Taxonomy" id="175570"/>
    <lineage>
        <taxon>Bacteria</taxon>
        <taxon>Bacillati</taxon>
        <taxon>Actinomycetota</taxon>
        <taxon>Actinomycetes</taxon>
        <taxon>Micromonosporales</taxon>
        <taxon>Micromonosporaceae</taxon>
        <taxon>Virgisporangium</taxon>
    </lineage>
</organism>
<dbReference type="AlphaFoldDB" id="A0A8J3Z5I2"/>
<protein>
    <submittedName>
        <fullName evidence="2">Uncharacterized protein</fullName>
    </submittedName>
</protein>
<evidence type="ECO:0000313" key="2">
    <source>
        <dbReference type="EMBL" id="GIJ57704.1"/>
    </source>
</evidence>
<feature type="region of interest" description="Disordered" evidence="1">
    <location>
        <begin position="27"/>
        <end position="50"/>
    </location>
</feature>
<reference evidence="2" key="1">
    <citation type="submission" date="2021-01" db="EMBL/GenBank/DDBJ databases">
        <title>Whole genome shotgun sequence of Virgisporangium aurantiacum NBRC 16421.</title>
        <authorList>
            <person name="Komaki H."/>
            <person name="Tamura T."/>
        </authorList>
    </citation>
    <scope>NUCLEOTIDE SEQUENCE</scope>
    <source>
        <strain evidence="2">NBRC 16421</strain>
    </source>
</reference>
<feature type="region of interest" description="Disordered" evidence="1">
    <location>
        <begin position="77"/>
        <end position="97"/>
    </location>
</feature>
<proteinExistence type="predicted"/>
<dbReference type="Proteomes" id="UP000612585">
    <property type="component" value="Unassembled WGS sequence"/>
</dbReference>
<evidence type="ECO:0000313" key="3">
    <source>
        <dbReference type="Proteomes" id="UP000612585"/>
    </source>
</evidence>
<name>A0A8J3Z5I2_9ACTN</name>
<sequence>MGAHGQYYRPRPHAEQARDLRGYLARTQPDTDVGDCRMRTARTRPGPPLLAQVDLDAPPEAMQPIVDHLVERVLAEWDPEVATAPPGPSEAAQPNEP</sequence>
<evidence type="ECO:0000256" key="1">
    <source>
        <dbReference type="SAM" id="MobiDB-lite"/>
    </source>
</evidence>